<evidence type="ECO:0000256" key="1">
    <source>
        <dbReference type="ARBA" id="ARBA00004123"/>
    </source>
</evidence>
<dbReference type="InterPro" id="IPR000210">
    <property type="entry name" value="BTB/POZ_dom"/>
</dbReference>
<proteinExistence type="predicted"/>
<sequence length="355" mass="40412">MDTHFSLSWDAYQKNICSGLSMLQQRGEFVDMTLAADSHHVKVHQMVLSLVSPYIKELISSAQCPHPVIFLNNISYATLCLVLEYIYTGEVYLPKANLSDFLAAGRALHIKGIQDMEENNILQDDTRGLQDNTDMLEQDENSISDDNTNLQTDEGEPHTGNNTLLEQLQKCKENKKKGAKLKRPKSVQPLCKIFVDDSNTEIVEEFTEAENVDTEQNDQHINVISSTNTSEIVRSKGTLKNSNIVQYSLSNQGGLQMIFNRYIYALKYVQKKLIKFWRCADSGSKKCPANIYTNQRNQVIKRTFNHNHPFHDKNILKKMRLGLVFTAFNEAESRAFCKKDKEPSPPHTAENTDSE</sequence>
<dbReference type="EMBL" id="CADEBC010000553">
    <property type="protein sequence ID" value="CAB3252252.1"/>
    <property type="molecule type" value="Genomic_DNA"/>
</dbReference>
<accession>A0A8S1AQ65</accession>
<dbReference type="Pfam" id="PF00651">
    <property type="entry name" value="BTB"/>
    <property type="match status" value="1"/>
</dbReference>
<dbReference type="Gene3D" id="2.20.25.240">
    <property type="match status" value="1"/>
</dbReference>
<evidence type="ECO:0000256" key="3">
    <source>
        <dbReference type="ARBA" id="ARBA00022771"/>
    </source>
</evidence>
<organism evidence="8 9">
    <name type="scientific">Arctia plantaginis</name>
    <name type="common">Wood tiger moth</name>
    <name type="synonym">Phalaena plantaginis</name>
    <dbReference type="NCBI Taxonomy" id="874455"/>
    <lineage>
        <taxon>Eukaryota</taxon>
        <taxon>Metazoa</taxon>
        <taxon>Ecdysozoa</taxon>
        <taxon>Arthropoda</taxon>
        <taxon>Hexapoda</taxon>
        <taxon>Insecta</taxon>
        <taxon>Pterygota</taxon>
        <taxon>Neoptera</taxon>
        <taxon>Endopterygota</taxon>
        <taxon>Lepidoptera</taxon>
        <taxon>Glossata</taxon>
        <taxon>Ditrysia</taxon>
        <taxon>Noctuoidea</taxon>
        <taxon>Erebidae</taxon>
        <taxon>Arctiinae</taxon>
        <taxon>Arctia</taxon>
    </lineage>
</organism>
<evidence type="ECO:0000313" key="8">
    <source>
        <dbReference type="EMBL" id="CAB3252252.1"/>
    </source>
</evidence>
<comment type="subcellular location">
    <subcellularLocation>
        <location evidence="1">Nucleus</location>
    </subcellularLocation>
</comment>
<evidence type="ECO:0000256" key="6">
    <source>
        <dbReference type="SAM" id="MobiDB-lite"/>
    </source>
</evidence>
<dbReference type="InterPro" id="IPR007588">
    <property type="entry name" value="Znf_FLYWCH"/>
</dbReference>
<keyword evidence="9" id="KW-1185">Reference proteome</keyword>
<dbReference type="GO" id="GO:0005634">
    <property type="term" value="C:nucleus"/>
    <property type="evidence" value="ECO:0007669"/>
    <property type="project" value="UniProtKB-SubCell"/>
</dbReference>
<comment type="caution">
    <text evidence="8">The sequence shown here is derived from an EMBL/GenBank/DDBJ whole genome shotgun (WGS) entry which is preliminary data.</text>
</comment>
<dbReference type="SUPFAM" id="SSF54695">
    <property type="entry name" value="POZ domain"/>
    <property type="match status" value="1"/>
</dbReference>
<dbReference type="Pfam" id="PF04500">
    <property type="entry name" value="FLYWCH"/>
    <property type="match status" value="1"/>
</dbReference>
<name>A0A8S1AQ65_ARCPL</name>
<dbReference type="CDD" id="cd18315">
    <property type="entry name" value="BTB_POZ_BAB-like"/>
    <property type="match status" value="1"/>
</dbReference>
<dbReference type="OrthoDB" id="6482909at2759"/>
<keyword evidence="4" id="KW-0862">Zinc</keyword>
<reference evidence="8 9" key="1">
    <citation type="submission" date="2020-04" db="EMBL/GenBank/DDBJ databases">
        <authorList>
            <person name="Wallbank WR R."/>
            <person name="Pardo Diaz C."/>
            <person name="Kozak K."/>
            <person name="Martin S."/>
            <person name="Jiggins C."/>
            <person name="Moest M."/>
            <person name="Warren A I."/>
            <person name="Byers J.R.P. K."/>
            <person name="Montejo-Kovacevich G."/>
            <person name="Yen C E."/>
        </authorList>
    </citation>
    <scope>NUCLEOTIDE SEQUENCE [LARGE SCALE GENOMIC DNA]</scope>
</reference>
<evidence type="ECO:0000256" key="2">
    <source>
        <dbReference type="ARBA" id="ARBA00022723"/>
    </source>
</evidence>
<keyword evidence="2" id="KW-0479">Metal-binding</keyword>
<dbReference type="InterPro" id="IPR051095">
    <property type="entry name" value="Dros_DevTransReg"/>
</dbReference>
<feature type="region of interest" description="Disordered" evidence="6">
    <location>
        <begin position="139"/>
        <end position="161"/>
    </location>
</feature>
<evidence type="ECO:0000256" key="5">
    <source>
        <dbReference type="ARBA" id="ARBA00023242"/>
    </source>
</evidence>
<evidence type="ECO:0000259" key="7">
    <source>
        <dbReference type="PROSITE" id="PS50097"/>
    </source>
</evidence>
<dbReference type="AlphaFoldDB" id="A0A8S1AQ65"/>
<evidence type="ECO:0000313" key="9">
    <source>
        <dbReference type="Proteomes" id="UP000494106"/>
    </source>
</evidence>
<dbReference type="Gene3D" id="3.30.710.10">
    <property type="entry name" value="Potassium Channel Kv1.1, Chain A"/>
    <property type="match status" value="1"/>
</dbReference>
<dbReference type="GO" id="GO:0008270">
    <property type="term" value="F:zinc ion binding"/>
    <property type="evidence" value="ECO:0007669"/>
    <property type="project" value="UniProtKB-KW"/>
</dbReference>
<keyword evidence="5" id="KW-0539">Nucleus</keyword>
<protein>
    <recommendedName>
        <fullName evidence="7">BTB domain-containing protein</fullName>
    </recommendedName>
</protein>
<dbReference type="PANTHER" id="PTHR23110:SF109">
    <property type="entry name" value="FI07618P-RELATED"/>
    <property type="match status" value="1"/>
</dbReference>
<dbReference type="PANTHER" id="PTHR23110">
    <property type="entry name" value="BTB DOMAIN TRANSCRIPTION FACTOR"/>
    <property type="match status" value="1"/>
</dbReference>
<dbReference type="SMART" id="SM00225">
    <property type="entry name" value="BTB"/>
    <property type="match status" value="1"/>
</dbReference>
<dbReference type="GO" id="GO:0006357">
    <property type="term" value="P:regulation of transcription by RNA polymerase II"/>
    <property type="evidence" value="ECO:0007669"/>
    <property type="project" value="TreeGrafter"/>
</dbReference>
<feature type="domain" description="BTB" evidence="7">
    <location>
        <begin position="30"/>
        <end position="95"/>
    </location>
</feature>
<dbReference type="Proteomes" id="UP000494106">
    <property type="component" value="Unassembled WGS sequence"/>
</dbReference>
<keyword evidence="3" id="KW-0863">Zinc-finger</keyword>
<gene>
    <name evidence="8" type="ORF">APLA_LOCUS13400</name>
</gene>
<evidence type="ECO:0000256" key="4">
    <source>
        <dbReference type="ARBA" id="ARBA00022833"/>
    </source>
</evidence>
<dbReference type="PROSITE" id="PS50097">
    <property type="entry name" value="BTB"/>
    <property type="match status" value="1"/>
</dbReference>
<dbReference type="InterPro" id="IPR011333">
    <property type="entry name" value="SKP1/BTB/POZ_sf"/>
</dbReference>